<evidence type="ECO:0000313" key="2">
    <source>
        <dbReference type="EMBL" id="EEL70890.1"/>
    </source>
</evidence>
<dbReference type="Gene3D" id="3.30.300.210">
    <property type="entry name" value="Nutrient germinant receptor protein C, domain 3"/>
    <property type="match status" value="1"/>
</dbReference>
<dbReference type="HOGENOM" id="CLU_124834_1_0_9"/>
<gene>
    <name evidence="2" type="ORF">bcere0026_21680</name>
</gene>
<proteinExistence type="predicted"/>
<dbReference type="GO" id="GO:0016020">
    <property type="term" value="C:membrane"/>
    <property type="evidence" value="ECO:0007669"/>
    <property type="project" value="InterPro"/>
</dbReference>
<dbReference type="InterPro" id="IPR038501">
    <property type="entry name" value="Spore_GerAC_C_sf"/>
</dbReference>
<dbReference type="AlphaFoldDB" id="C2XTZ7"/>
<dbReference type="Proteomes" id="UP000001753">
    <property type="component" value="Chromosome"/>
</dbReference>
<feature type="domain" description="Spore germination GerAC-like C-terminal" evidence="1">
    <location>
        <begin position="3"/>
        <end position="115"/>
    </location>
</feature>
<dbReference type="EMBL" id="ACMP01000067">
    <property type="protein sequence ID" value="EEL70890.1"/>
    <property type="molecule type" value="Genomic_DNA"/>
</dbReference>
<protein>
    <submittedName>
        <fullName evidence="2">Spore germination protein BC</fullName>
    </submittedName>
</protein>
<organism evidence="2">
    <name type="scientific">Bacillus mycoides</name>
    <dbReference type="NCBI Taxonomy" id="1405"/>
    <lineage>
        <taxon>Bacteria</taxon>
        <taxon>Bacillati</taxon>
        <taxon>Bacillota</taxon>
        <taxon>Bacilli</taxon>
        <taxon>Bacillales</taxon>
        <taxon>Bacillaceae</taxon>
        <taxon>Bacillus</taxon>
        <taxon>Bacillus cereus group</taxon>
    </lineage>
</organism>
<comment type="caution">
    <text evidence="2">The sequence shown here is derived from an EMBL/GenBank/DDBJ whole genome shotgun (WGS) entry which is preliminary data.</text>
</comment>
<dbReference type="InterPro" id="IPR008844">
    <property type="entry name" value="Spore_GerAC-like"/>
</dbReference>
<evidence type="ECO:0000259" key="1">
    <source>
        <dbReference type="Pfam" id="PF05504"/>
    </source>
</evidence>
<reference evidence="2" key="1">
    <citation type="journal article" date="2012" name="Genome Res.">
        <title>Genomic characterization of the Bacillus cereus sensu lato species: Backdrop to the evolution of Bacillus anthracis.</title>
        <authorList>
            <person name="Zwick M.E."/>
            <person name="Joseph S.J."/>
            <person name="Didelot X."/>
            <person name="Chen P.E."/>
            <person name="Bishop-Lilly K.A."/>
            <person name="Stewart A.C."/>
            <person name="Willner K."/>
            <person name="Nolan N."/>
            <person name="Lentz S."/>
            <person name="Thomason M.K."/>
            <person name="Sozhamannan S."/>
            <person name="Mateczun A.J."/>
            <person name="Du L."/>
            <person name="Read T.D."/>
        </authorList>
    </citation>
    <scope>NUCLEOTIDE SEQUENCE [LARGE SCALE GENOMIC DNA]</scope>
    <source>
        <strain evidence="2">AH603</strain>
    </source>
</reference>
<dbReference type="PANTHER" id="PTHR35789:SF1">
    <property type="entry name" value="SPORE GERMINATION PROTEIN B3"/>
    <property type="match status" value="1"/>
</dbReference>
<dbReference type="PANTHER" id="PTHR35789">
    <property type="entry name" value="SPORE GERMINATION PROTEIN B3"/>
    <property type="match status" value="1"/>
</dbReference>
<name>C2XTZ7_BACMY</name>
<dbReference type="Pfam" id="PF05504">
    <property type="entry name" value="Spore_GerAC"/>
    <property type="match status" value="1"/>
</dbReference>
<dbReference type="GO" id="GO:0009847">
    <property type="term" value="P:spore germination"/>
    <property type="evidence" value="ECO:0007669"/>
    <property type="project" value="InterPro"/>
</dbReference>
<dbReference type="InterPro" id="IPR046953">
    <property type="entry name" value="Spore_GerAC-like_C"/>
</dbReference>
<sequence length="119" mass="13835">MESKITPHVKGDKISFDVNVQSVGRLSENWSESEEAFKNTFLKRAEQSAQQEVRQLVKHTLHKIQKEYKTDVAGFNTSLKIKYPKVWKKVEKNWDEVFSKTPIKYNVKLTIEDYGTEGA</sequence>
<accession>C2XTZ7</accession>